<evidence type="ECO:0000256" key="3">
    <source>
        <dbReference type="ARBA" id="ARBA00022692"/>
    </source>
</evidence>
<evidence type="ECO:0000256" key="1">
    <source>
        <dbReference type="ARBA" id="ARBA00004141"/>
    </source>
</evidence>
<proteinExistence type="inferred from homology"/>
<feature type="transmembrane region" description="Helical" evidence="7">
    <location>
        <begin position="227"/>
        <end position="243"/>
    </location>
</feature>
<dbReference type="InterPro" id="IPR035952">
    <property type="entry name" value="Rhomboid-like_sf"/>
</dbReference>
<keyword evidence="6 7" id="KW-0472">Membrane</keyword>
<dbReference type="InterPro" id="IPR022764">
    <property type="entry name" value="Peptidase_S54_rhomboid_dom"/>
</dbReference>
<comment type="similarity">
    <text evidence="2">Belongs to the peptidase S54 family.</text>
</comment>
<keyword evidence="5 7" id="KW-1133">Transmembrane helix</keyword>
<evidence type="ECO:0000256" key="2">
    <source>
        <dbReference type="ARBA" id="ARBA00009045"/>
    </source>
</evidence>
<dbReference type="Pfam" id="PF01694">
    <property type="entry name" value="Rhomboid"/>
    <property type="match status" value="1"/>
</dbReference>
<feature type="transmembrane region" description="Helical" evidence="7">
    <location>
        <begin position="177"/>
        <end position="196"/>
    </location>
</feature>
<dbReference type="RefSeq" id="WP_121792714.1">
    <property type="nucleotide sequence ID" value="NZ_RDBF01000001.1"/>
</dbReference>
<evidence type="ECO:0000313" key="9">
    <source>
        <dbReference type="EMBL" id="RLV57306.1"/>
    </source>
</evidence>
<gene>
    <name evidence="9" type="ORF">D9V41_01270</name>
</gene>
<accession>A0A3L8PPI9</accession>
<dbReference type="PANTHER" id="PTHR43731:SF14">
    <property type="entry name" value="PRESENILIN-ASSOCIATED RHOMBOID-LIKE PROTEIN, MITOCHONDRIAL"/>
    <property type="match status" value="1"/>
</dbReference>
<keyword evidence="9" id="KW-0645">Protease</keyword>
<evidence type="ECO:0000259" key="8">
    <source>
        <dbReference type="Pfam" id="PF01694"/>
    </source>
</evidence>
<evidence type="ECO:0000313" key="10">
    <source>
        <dbReference type="Proteomes" id="UP000282515"/>
    </source>
</evidence>
<dbReference type="AlphaFoldDB" id="A0A3L8PPI9"/>
<name>A0A3L8PPI9_9ACTN</name>
<dbReference type="Gene3D" id="1.20.1540.10">
    <property type="entry name" value="Rhomboid-like"/>
    <property type="match status" value="1"/>
</dbReference>
<comment type="caution">
    <text evidence="9">The sequence shown here is derived from an EMBL/GenBank/DDBJ whole genome shotgun (WGS) entry which is preliminary data.</text>
</comment>
<organism evidence="9 10">
    <name type="scientific">Aeromicrobium phragmitis</name>
    <dbReference type="NCBI Taxonomy" id="2478914"/>
    <lineage>
        <taxon>Bacteria</taxon>
        <taxon>Bacillati</taxon>
        <taxon>Actinomycetota</taxon>
        <taxon>Actinomycetes</taxon>
        <taxon>Propionibacteriales</taxon>
        <taxon>Nocardioidaceae</taxon>
        <taxon>Aeromicrobium</taxon>
    </lineage>
</organism>
<evidence type="ECO:0000256" key="5">
    <source>
        <dbReference type="ARBA" id="ARBA00022989"/>
    </source>
</evidence>
<reference evidence="9 10" key="1">
    <citation type="submission" date="2018-10" db="EMBL/GenBank/DDBJ databases">
        <title>Aeromicrobium sp. 9W16Y-2 whole genome shotgun sequence.</title>
        <authorList>
            <person name="Li F."/>
        </authorList>
    </citation>
    <scope>NUCLEOTIDE SEQUENCE [LARGE SCALE GENOMIC DNA]</scope>
    <source>
        <strain evidence="9 10">9W16Y-2</strain>
    </source>
</reference>
<dbReference type="InterPro" id="IPR050925">
    <property type="entry name" value="Rhomboid_protease_S54"/>
</dbReference>
<dbReference type="GO" id="GO:0016020">
    <property type="term" value="C:membrane"/>
    <property type="evidence" value="ECO:0007669"/>
    <property type="project" value="UniProtKB-SubCell"/>
</dbReference>
<feature type="transmembrane region" description="Helical" evidence="7">
    <location>
        <begin position="152"/>
        <end position="171"/>
    </location>
</feature>
<sequence>MTQPPPHRCYRHPDRDAYIQCQRCERFICPDDMREASVGFQCPECVASGRASVRQPRTAAGGAISLNAGAVTTVIIGLNVIVHVLAMLTGGSRGPVFREGAMVGVEVAYQEEYWRLLTSAFLHGSLLHLGFNMLALYLFGPFVEGILGRWRFIATYLTLAVSASAFVYWLASPMTATIGASGAVFGMFGLALIFLIRQRQNITGMLVLLAINGLISLQAGISWQGHLGGFLTGCVLGAVFAWAPRERRTFVQVTAFAVLWIVIVAAVVLRSLELVQPFMPVPVG</sequence>
<dbReference type="Proteomes" id="UP000282515">
    <property type="component" value="Unassembled WGS sequence"/>
</dbReference>
<dbReference type="GO" id="GO:0006508">
    <property type="term" value="P:proteolysis"/>
    <property type="evidence" value="ECO:0007669"/>
    <property type="project" value="UniProtKB-KW"/>
</dbReference>
<dbReference type="SUPFAM" id="SSF144091">
    <property type="entry name" value="Rhomboid-like"/>
    <property type="match status" value="1"/>
</dbReference>
<keyword evidence="3 7" id="KW-0812">Transmembrane</keyword>
<comment type="subcellular location">
    <subcellularLocation>
        <location evidence="1">Membrane</location>
        <topology evidence="1">Multi-pass membrane protein</topology>
    </subcellularLocation>
</comment>
<evidence type="ECO:0000256" key="4">
    <source>
        <dbReference type="ARBA" id="ARBA00022801"/>
    </source>
</evidence>
<evidence type="ECO:0000256" key="6">
    <source>
        <dbReference type="ARBA" id="ARBA00023136"/>
    </source>
</evidence>
<dbReference type="GO" id="GO:0004252">
    <property type="term" value="F:serine-type endopeptidase activity"/>
    <property type="evidence" value="ECO:0007669"/>
    <property type="project" value="InterPro"/>
</dbReference>
<protein>
    <submittedName>
        <fullName evidence="9">Rhomboid family intramembrane serine protease</fullName>
    </submittedName>
</protein>
<feature type="transmembrane region" description="Helical" evidence="7">
    <location>
        <begin position="250"/>
        <end position="269"/>
    </location>
</feature>
<keyword evidence="10" id="KW-1185">Reference proteome</keyword>
<dbReference type="EMBL" id="RDBF01000001">
    <property type="protein sequence ID" value="RLV57306.1"/>
    <property type="molecule type" value="Genomic_DNA"/>
</dbReference>
<feature type="transmembrane region" description="Helical" evidence="7">
    <location>
        <begin position="64"/>
        <end position="88"/>
    </location>
</feature>
<feature type="domain" description="Peptidase S54 rhomboid" evidence="8">
    <location>
        <begin position="111"/>
        <end position="241"/>
    </location>
</feature>
<keyword evidence="4" id="KW-0378">Hydrolase</keyword>
<dbReference type="PANTHER" id="PTHR43731">
    <property type="entry name" value="RHOMBOID PROTEASE"/>
    <property type="match status" value="1"/>
</dbReference>
<feature type="transmembrane region" description="Helical" evidence="7">
    <location>
        <begin position="203"/>
        <end position="221"/>
    </location>
</feature>
<feature type="transmembrane region" description="Helical" evidence="7">
    <location>
        <begin position="120"/>
        <end position="140"/>
    </location>
</feature>
<evidence type="ECO:0000256" key="7">
    <source>
        <dbReference type="SAM" id="Phobius"/>
    </source>
</evidence>